<protein>
    <submittedName>
        <fullName evidence="2">Uncharacterized protein</fullName>
    </submittedName>
</protein>
<evidence type="ECO:0000313" key="2">
    <source>
        <dbReference type="EMBL" id="MBO8470764.1"/>
    </source>
</evidence>
<evidence type="ECO:0000313" key="3">
    <source>
        <dbReference type="Proteomes" id="UP000823603"/>
    </source>
</evidence>
<reference evidence="2" key="1">
    <citation type="submission" date="2020-10" db="EMBL/GenBank/DDBJ databases">
        <authorList>
            <person name="Gilroy R."/>
        </authorList>
    </citation>
    <scope>NUCLEOTIDE SEQUENCE</scope>
    <source>
        <strain evidence="2">B2-22910</strain>
    </source>
</reference>
<evidence type="ECO:0000256" key="1">
    <source>
        <dbReference type="SAM" id="MobiDB-lite"/>
    </source>
</evidence>
<organism evidence="2 3">
    <name type="scientific">Candidatus Cryptobacteroides faecavium</name>
    <dbReference type="NCBI Taxonomy" id="2840762"/>
    <lineage>
        <taxon>Bacteria</taxon>
        <taxon>Pseudomonadati</taxon>
        <taxon>Bacteroidota</taxon>
        <taxon>Bacteroidia</taxon>
        <taxon>Bacteroidales</taxon>
        <taxon>Candidatus Cryptobacteroides</taxon>
    </lineage>
</organism>
<feature type="compositionally biased region" description="Polar residues" evidence="1">
    <location>
        <begin position="1"/>
        <end position="24"/>
    </location>
</feature>
<proteinExistence type="predicted"/>
<feature type="region of interest" description="Disordered" evidence="1">
    <location>
        <begin position="1"/>
        <end position="34"/>
    </location>
</feature>
<reference evidence="2" key="2">
    <citation type="journal article" date="2021" name="PeerJ">
        <title>Extensive microbial diversity within the chicken gut microbiome revealed by metagenomics and culture.</title>
        <authorList>
            <person name="Gilroy R."/>
            <person name="Ravi A."/>
            <person name="Getino M."/>
            <person name="Pursley I."/>
            <person name="Horton D.L."/>
            <person name="Alikhan N.F."/>
            <person name="Baker D."/>
            <person name="Gharbi K."/>
            <person name="Hall N."/>
            <person name="Watson M."/>
            <person name="Adriaenssens E.M."/>
            <person name="Foster-Nyarko E."/>
            <person name="Jarju S."/>
            <person name="Secka A."/>
            <person name="Antonio M."/>
            <person name="Oren A."/>
            <person name="Chaudhuri R.R."/>
            <person name="La Ragione R."/>
            <person name="Hildebrand F."/>
            <person name="Pallen M.J."/>
        </authorList>
    </citation>
    <scope>NUCLEOTIDE SEQUENCE</scope>
    <source>
        <strain evidence="2">B2-22910</strain>
    </source>
</reference>
<name>A0A9D9NEX1_9BACT</name>
<gene>
    <name evidence="2" type="ORF">IAB82_03095</name>
</gene>
<dbReference type="Proteomes" id="UP000823603">
    <property type="component" value="Unassembled WGS sequence"/>
</dbReference>
<dbReference type="AlphaFoldDB" id="A0A9D9NEX1"/>
<sequence length="174" mass="19883">MKTNFSEIENANVVNSTDSTNAAQAKTVESARPQRSKITRSQFWAVITKARRTFENQLHKDNRVKLECLEHFIPTITTDAVKFWADYMDEVNVLLDSRKFGKECSDLGIDPTTLATHIIFLGVGMRNNVMKYGIRSAIGNDYILYKDKFVSEDAMQFVLDYEPEKRKESTETAA</sequence>
<dbReference type="EMBL" id="JADIMB010000044">
    <property type="protein sequence ID" value="MBO8470764.1"/>
    <property type="molecule type" value="Genomic_DNA"/>
</dbReference>
<accession>A0A9D9NEX1</accession>
<comment type="caution">
    <text evidence="2">The sequence shown here is derived from an EMBL/GenBank/DDBJ whole genome shotgun (WGS) entry which is preliminary data.</text>
</comment>